<name>A0A7K5TYB7_CEPOR</name>
<evidence type="ECO:0000256" key="1">
    <source>
        <dbReference type="ARBA" id="ARBA00022679"/>
    </source>
</evidence>
<evidence type="ECO:0000256" key="5">
    <source>
        <dbReference type="ARBA" id="ARBA00022801"/>
    </source>
</evidence>
<evidence type="ECO:0000313" key="9">
    <source>
        <dbReference type="Proteomes" id="UP000543364"/>
    </source>
</evidence>
<dbReference type="Proteomes" id="UP000543364">
    <property type="component" value="Unassembled WGS sequence"/>
</dbReference>
<keyword evidence="5" id="KW-0378">Hydrolase</keyword>
<keyword evidence="2" id="KW-0548">Nucleotidyltransferase</keyword>
<accession>A0A7K5TYB7</accession>
<dbReference type="SUPFAM" id="SSF53098">
    <property type="entry name" value="Ribonuclease H-like"/>
    <property type="match status" value="1"/>
</dbReference>
<dbReference type="EMBL" id="VZRE01003814">
    <property type="protein sequence ID" value="NWU08229.1"/>
    <property type="molecule type" value="Genomic_DNA"/>
</dbReference>
<dbReference type="PROSITE" id="PS50994">
    <property type="entry name" value="INTEGRASE"/>
    <property type="match status" value="1"/>
</dbReference>
<organism evidence="8 9">
    <name type="scientific">Cephalopterus ornatus</name>
    <name type="common">Amazonian umbrellabird</name>
    <dbReference type="NCBI Taxonomy" id="114276"/>
    <lineage>
        <taxon>Eukaryota</taxon>
        <taxon>Metazoa</taxon>
        <taxon>Chordata</taxon>
        <taxon>Craniata</taxon>
        <taxon>Vertebrata</taxon>
        <taxon>Euteleostomi</taxon>
        <taxon>Archelosauria</taxon>
        <taxon>Archosauria</taxon>
        <taxon>Dinosauria</taxon>
        <taxon>Saurischia</taxon>
        <taxon>Theropoda</taxon>
        <taxon>Coelurosauria</taxon>
        <taxon>Aves</taxon>
        <taxon>Neognathae</taxon>
        <taxon>Neoaves</taxon>
        <taxon>Telluraves</taxon>
        <taxon>Australaves</taxon>
        <taxon>Passeriformes</taxon>
        <taxon>Cotingidae</taxon>
        <taxon>Cephalopterus</taxon>
    </lineage>
</organism>
<dbReference type="GO" id="GO:0004519">
    <property type="term" value="F:endonuclease activity"/>
    <property type="evidence" value="ECO:0007669"/>
    <property type="project" value="UniProtKB-KW"/>
</dbReference>
<dbReference type="GO" id="GO:0016787">
    <property type="term" value="F:hydrolase activity"/>
    <property type="evidence" value="ECO:0007669"/>
    <property type="project" value="UniProtKB-KW"/>
</dbReference>
<dbReference type="PANTHER" id="PTHR41694:SF3">
    <property type="entry name" value="RNA-DIRECTED DNA POLYMERASE-RELATED"/>
    <property type="match status" value="1"/>
</dbReference>
<protein>
    <submittedName>
        <fullName evidence="8">POK18 protein</fullName>
    </submittedName>
</protein>
<gene>
    <name evidence="8" type="primary">Ervk18_0</name>
    <name evidence="8" type="ORF">CEPORN_R15033</name>
</gene>
<dbReference type="InterPro" id="IPR012337">
    <property type="entry name" value="RNaseH-like_sf"/>
</dbReference>
<feature type="non-terminal residue" evidence="8">
    <location>
        <position position="1"/>
    </location>
</feature>
<sequence>RHFLTAFSHMGVPKQVKTDNGPSDVCARTREFFAQWGIEHVMGIPHSPTGQAVIECAHRM</sequence>
<dbReference type="GO" id="GO:0035613">
    <property type="term" value="F:RNA stem-loop binding"/>
    <property type="evidence" value="ECO:0007669"/>
    <property type="project" value="TreeGrafter"/>
</dbReference>
<evidence type="ECO:0000256" key="4">
    <source>
        <dbReference type="ARBA" id="ARBA00022759"/>
    </source>
</evidence>
<dbReference type="GO" id="GO:0003964">
    <property type="term" value="F:RNA-directed DNA polymerase activity"/>
    <property type="evidence" value="ECO:0007669"/>
    <property type="project" value="UniProtKB-KW"/>
</dbReference>
<evidence type="ECO:0000256" key="6">
    <source>
        <dbReference type="ARBA" id="ARBA00022918"/>
    </source>
</evidence>
<dbReference type="InterPro" id="IPR001584">
    <property type="entry name" value="Integrase_cat-core"/>
</dbReference>
<keyword evidence="6" id="KW-0695">RNA-directed DNA polymerase</keyword>
<evidence type="ECO:0000256" key="3">
    <source>
        <dbReference type="ARBA" id="ARBA00022722"/>
    </source>
</evidence>
<proteinExistence type="predicted"/>
<dbReference type="AlphaFoldDB" id="A0A7K5TYB7"/>
<keyword evidence="4" id="KW-0255">Endonuclease</keyword>
<evidence type="ECO:0000256" key="2">
    <source>
        <dbReference type="ARBA" id="ARBA00022695"/>
    </source>
</evidence>
<dbReference type="GO" id="GO:0015074">
    <property type="term" value="P:DNA integration"/>
    <property type="evidence" value="ECO:0007669"/>
    <property type="project" value="InterPro"/>
</dbReference>
<reference evidence="8 9" key="1">
    <citation type="submission" date="2019-09" db="EMBL/GenBank/DDBJ databases">
        <title>Bird 10,000 Genomes (B10K) Project - Family phase.</title>
        <authorList>
            <person name="Zhang G."/>
        </authorList>
    </citation>
    <scope>NUCLEOTIDE SEQUENCE [LARGE SCALE GENOMIC DNA]</scope>
    <source>
        <strain evidence="8">B10K-DU-001-01</strain>
        <tissue evidence="8">Muscle</tissue>
    </source>
</reference>
<dbReference type="InterPro" id="IPR036397">
    <property type="entry name" value="RNaseH_sf"/>
</dbReference>
<dbReference type="PANTHER" id="PTHR41694">
    <property type="entry name" value="ENDOGENOUS RETROVIRUS GROUP K MEMBER POL PROTEIN"/>
    <property type="match status" value="1"/>
</dbReference>
<evidence type="ECO:0000313" key="8">
    <source>
        <dbReference type="EMBL" id="NWU08229.1"/>
    </source>
</evidence>
<keyword evidence="9" id="KW-1185">Reference proteome</keyword>
<feature type="non-terminal residue" evidence="8">
    <location>
        <position position="60"/>
    </location>
</feature>
<comment type="caution">
    <text evidence="8">The sequence shown here is derived from an EMBL/GenBank/DDBJ whole genome shotgun (WGS) entry which is preliminary data.</text>
</comment>
<evidence type="ECO:0000259" key="7">
    <source>
        <dbReference type="PROSITE" id="PS50994"/>
    </source>
</evidence>
<keyword evidence="1" id="KW-0808">Transferase</keyword>
<keyword evidence="3" id="KW-0540">Nuclease</keyword>
<feature type="domain" description="Integrase catalytic" evidence="7">
    <location>
        <begin position="1"/>
        <end position="60"/>
    </location>
</feature>
<dbReference type="Gene3D" id="3.30.420.10">
    <property type="entry name" value="Ribonuclease H-like superfamily/Ribonuclease H"/>
    <property type="match status" value="1"/>
</dbReference>